<sequence>MLKKTPSPKEQKIKKYEKKMKAKEIEFLSKVDEDVQNSFVDDSEEDNEKKVRQEFKGIHRLVKKKFKVMLKAIEQSKQIDVCFYYLRKKSKYDPNRSYKFSTIDCNFMNIIRSVHDVYSVDDANVKTRGQKAHLNEYINGFRMHDVVPWHTVEDIYIPINIKEKHHWVLAVLSFSERCIFLYDSYESYDHHSVVLTEIEKLAEIILLCLQACDFYDKKGINLQNHPRYKDKDSSDIFDILFEKNLPQKPSGSLDYGLYMVTYTECLSYGHNILSNEFDPNAPHTRYVALLWAYETRKQEANVHSDVEAPSRPARQSRITSVTEVFDV</sequence>
<dbReference type="AlphaFoldDB" id="A0A2G2ZWD0"/>
<dbReference type="GO" id="GO:0008234">
    <property type="term" value="F:cysteine-type peptidase activity"/>
    <property type="evidence" value="ECO:0007669"/>
    <property type="project" value="InterPro"/>
</dbReference>
<dbReference type="PANTHER" id="PTHR31470">
    <property type="entry name" value="CYSTEINE PROTEINASES SUPERFAMILY PROTEIN-RELATED-RELATED"/>
    <property type="match status" value="1"/>
</dbReference>
<comment type="similarity">
    <text evidence="1">Belongs to the peptidase C48 family.</text>
</comment>
<evidence type="ECO:0000259" key="4">
    <source>
        <dbReference type="PROSITE" id="PS50600"/>
    </source>
</evidence>
<dbReference type="PROSITE" id="PS50600">
    <property type="entry name" value="ULP_PROTEASE"/>
    <property type="match status" value="1"/>
</dbReference>
<accession>A0A2G2ZWD0</accession>
<dbReference type="Gramene" id="PHT86300">
    <property type="protein sequence ID" value="PHT86300"/>
    <property type="gene ID" value="T459_08406"/>
</dbReference>
<evidence type="ECO:0000313" key="5">
    <source>
        <dbReference type="EMBL" id="PHT86300.1"/>
    </source>
</evidence>
<name>A0A2G2ZWD0_CAPAN</name>
<reference evidence="5 6" key="1">
    <citation type="journal article" date="2014" name="Nat. Genet.">
        <title>Genome sequence of the hot pepper provides insights into the evolution of pungency in Capsicum species.</title>
        <authorList>
            <person name="Kim S."/>
            <person name="Park M."/>
            <person name="Yeom S.I."/>
            <person name="Kim Y.M."/>
            <person name="Lee J.M."/>
            <person name="Lee H.A."/>
            <person name="Seo E."/>
            <person name="Choi J."/>
            <person name="Cheong K."/>
            <person name="Kim K.T."/>
            <person name="Jung K."/>
            <person name="Lee G.W."/>
            <person name="Oh S.K."/>
            <person name="Bae C."/>
            <person name="Kim S.B."/>
            <person name="Lee H.Y."/>
            <person name="Kim S.Y."/>
            <person name="Kim M.S."/>
            <person name="Kang B.C."/>
            <person name="Jo Y.D."/>
            <person name="Yang H.B."/>
            <person name="Jeong H.J."/>
            <person name="Kang W.H."/>
            <person name="Kwon J.K."/>
            <person name="Shin C."/>
            <person name="Lim J.Y."/>
            <person name="Park J.H."/>
            <person name="Huh J.H."/>
            <person name="Kim J.S."/>
            <person name="Kim B.D."/>
            <person name="Cohen O."/>
            <person name="Paran I."/>
            <person name="Suh M.C."/>
            <person name="Lee S.B."/>
            <person name="Kim Y.K."/>
            <person name="Shin Y."/>
            <person name="Noh S.J."/>
            <person name="Park J."/>
            <person name="Seo Y.S."/>
            <person name="Kwon S.Y."/>
            <person name="Kim H.A."/>
            <person name="Park J.M."/>
            <person name="Kim H.J."/>
            <person name="Choi S.B."/>
            <person name="Bosland P.W."/>
            <person name="Reeves G."/>
            <person name="Jo S.H."/>
            <person name="Lee B.W."/>
            <person name="Cho H.T."/>
            <person name="Choi H.S."/>
            <person name="Lee M.S."/>
            <person name="Yu Y."/>
            <person name="Do Choi Y."/>
            <person name="Park B.S."/>
            <person name="van Deynze A."/>
            <person name="Ashrafi H."/>
            <person name="Hill T."/>
            <person name="Kim W.T."/>
            <person name="Pai H.S."/>
            <person name="Ahn H.K."/>
            <person name="Yeam I."/>
            <person name="Giovannoni J.J."/>
            <person name="Rose J.K."/>
            <person name="Sorensen I."/>
            <person name="Lee S.J."/>
            <person name="Kim R.W."/>
            <person name="Choi I.Y."/>
            <person name="Choi B.S."/>
            <person name="Lim J.S."/>
            <person name="Lee Y.H."/>
            <person name="Choi D."/>
        </authorList>
    </citation>
    <scope>NUCLEOTIDE SEQUENCE [LARGE SCALE GENOMIC DNA]</scope>
    <source>
        <strain evidence="6">cv. CM334</strain>
    </source>
</reference>
<dbReference type="PANTHER" id="PTHR31470:SF40">
    <property type="entry name" value="UBIQUITIN-LIKE PROTEASE FAMILY PROFILE DOMAIN-CONTAINING PROTEIN"/>
    <property type="match status" value="1"/>
</dbReference>
<keyword evidence="3" id="KW-0378">Hydrolase</keyword>
<feature type="domain" description="Ubiquitin-like protease family profile" evidence="4">
    <location>
        <begin position="51"/>
        <end position="266"/>
    </location>
</feature>
<dbReference type="EMBL" id="AYRZ02000003">
    <property type="protein sequence ID" value="PHT86300.1"/>
    <property type="molecule type" value="Genomic_DNA"/>
</dbReference>
<evidence type="ECO:0000313" key="6">
    <source>
        <dbReference type="Proteomes" id="UP000222542"/>
    </source>
</evidence>
<proteinExistence type="inferred from homology"/>
<dbReference type="InterPro" id="IPR003653">
    <property type="entry name" value="Peptidase_C48_C"/>
</dbReference>
<dbReference type="Gene3D" id="3.40.395.10">
    <property type="entry name" value="Adenoviral Proteinase, Chain A"/>
    <property type="match status" value="1"/>
</dbReference>
<evidence type="ECO:0000256" key="3">
    <source>
        <dbReference type="ARBA" id="ARBA00022801"/>
    </source>
</evidence>
<gene>
    <name evidence="5" type="ORF">T459_08406</name>
</gene>
<reference evidence="5 6" key="2">
    <citation type="journal article" date="2017" name="Genome Biol.">
        <title>New reference genome sequences of hot pepper reveal the massive evolution of plant disease-resistance genes by retroduplication.</title>
        <authorList>
            <person name="Kim S."/>
            <person name="Park J."/>
            <person name="Yeom S.I."/>
            <person name="Kim Y.M."/>
            <person name="Seo E."/>
            <person name="Kim K.T."/>
            <person name="Kim M.S."/>
            <person name="Lee J.M."/>
            <person name="Cheong K."/>
            <person name="Shin H.S."/>
            <person name="Kim S.B."/>
            <person name="Han K."/>
            <person name="Lee J."/>
            <person name="Park M."/>
            <person name="Lee H.A."/>
            <person name="Lee H.Y."/>
            <person name="Lee Y."/>
            <person name="Oh S."/>
            <person name="Lee J.H."/>
            <person name="Choi E."/>
            <person name="Choi E."/>
            <person name="Lee S.E."/>
            <person name="Jeon J."/>
            <person name="Kim H."/>
            <person name="Choi G."/>
            <person name="Song H."/>
            <person name="Lee J."/>
            <person name="Lee S.C."/>
            <person name="Kwon J.K."/>
            <person name="Lee H.Y."/>
            <person name="Koo N."/>
            <person name="Hong Y."/>
            <person name="Kim R.W."/>
            <person name="Kang W.H."/>
            <person name="Huh J.H."/>
            <person name="Kang B.C."/>
            <person name="Yang T.J."/>
            <person name="Lee Y.H."/>
            <person name="Bennetzen J.L."/>
            <person name="Choi D."/>
        </authorList>
    </citation>
    <scope>NUCLEOTIDE SEQUENCE [LARGE SCALE GENOMIC DNA]</scope>
    <source>
        <strain evidence="6">cv. CM334</strain>
    </source>
</reference>
<dbReference type="GO" id="GO:0006508">
    <property type="term" value="P:proteolysis"/>
    <property type="evidence" value="ECO:0007669"/>
    <property type="project" value="UniProtKB-KW"/>
</dbReference>
<dbReference type="SUPFAM" id="SSF54001">
    <property type="entry name" value="Cysteine proteinases"/>
    <property type="match status" value="1"/>
</dbReference>
<evidence type="ECO:0000256" key="2">
    <source>
        <dbReference type="ARBA" id="ARBA00022670"/>
    </source>
</evidence>
<dbReference type="Pfam" id="PF02902">
    <property type="entry name" value="Peptidase_C48"/>
    <property type="match status" value="1"/>
</dbReference>
<comment type="caution">
    <text evidence="5">The sequence shown here is derived from an EMBL/GenBank/DDBJ whole genome shotgun (WGS) entry which is preliminary data.</text>
</comment>
<keyword evidence="6" id="KW-1185">Reference proteome</keyword>
<evidence type="ECO:0000256" key="1">
    <source>
        <dbReference type="ARBA" id="ARBA00005234"/>
    </source>
</evidence>
<dbReference type="InterPro" id="IPR038765">
    <property type="entry name" value="Papain-like_cys_pep_sf"/>
</dbReference>
<protein>
    <recommendedName>
        <fullName evidence="4">Ubiquitin-like protease family profile domain-containing protein</fullName>
    </recommendedName>
</protein>
<keyword evidence="2" id="KW-0645">Protease</keyword>
<dbReference type="Proteomes" id="UP000222542">
    <property type="component" value="Unassembled WGS sequence"/>
</dbReference>
<organism evidence="5 6">
    <name type="scientific">Capsicum annuum</name>
    <name type="common">Capsicum pepper</name>
    <dbReference type="NCBI Taxonomy" id="4072"/>
    <lineage>
        <taxon>Eukaryota</taxon>
        <taxon>Viridiplantae</taxon>
        <taxon>Streptophyta</taxon>
        <taxon>Embryophyta</taxon>
        <taxon>Tracheophyta</taxon>
        <taxon>Spermatophyta</taxon>
        <taxon>Magnoliopsida</taxon>
        <taxon>eudicotyledons</taxon>
        <taxon>Gunneridae</taxon>
        <taxon>Pentapetalae</taxon>
        <taxon>asterids</taxon>
        <taxon>lamiids</taxon>
        <taxon>Solanales</taxon>
        <taxon>Solanaceae</taxon>
        <taxon>Solanoideae</taxon>
        <taxon>Capsiceae</taxon>
        <taxon>Capsicum</taxon>
    </lineage>
</organism>